<sequence length="471" mass="53321">MDFMALKWQIFRGSLAKRLFLRALLFTLGMMIISFVQMANDIGKTEPFLSKNDECPLDIVGLNPYVNLTGVMKPVSSFAFRLFATSVPCEKNENLTRRVFKELMEKRMLESRARVVCVGEGAASAVVLLRDLGVLNAIGVHRHPFFSLWKKRFVYELDLKDDYFDFVFSRSLDRVSVPALLVLEIERILRPGGIGAMLVGVHAFYSGSLVRSATPVSSFLKCSDVVHVCRIGSFSLVIFKKRFDNVNQLEHYHLPDHCPSITNNKPFLKHIEPLAGNQLGQHESEVSFLPKFMNISSRNRLVYINIGASELVSSSITEIFEPYHRVLPRAFDVYLIDHNTSTLSSYVRKPGVTFVYHPGLLGDYTAPVLASDEHLSAPTEENGFEFAHWFQQTTSTNDFVVLMMNARAAELKILFELYETGAICHVDELFIHCSDTEYCKDAICGDCRSLFEGLRKGGVFAHQWWEPGTVF</sequence>
<feature type="domain" description="Methyltransferase type 11" evidence="2">
    <location>
        <begin position="155"/>
        <end position="194"/>
    </location>
</feature>
<dbReference type="InterPro" id="IPR013216">
    <property type="entry name" value="Methyltransf_11"/>
</dbReference>
<keyword evidence="1" id="KW-0472">Membrane</keyword>
<evidence type="ECO:0000256" key="1">
    <source>
        <dbReference type="SAM" id="Phobius"/>
    </source>
</evidence>
<dbReference type="GO" id="GO:0008757">
    <property type="term" value="F:S-adenosylmethionine-dependent methyltransferase activity"/>
    <property type="evidence" value="ECO:0007669"/>
    <property type="project" value="InterPro"/>
</dbReference>
<keyword evidence="1" id="KW-1133">Transmembrane helix</keyword>
<evidence type="ECO:0000313" key="4">
    <source>
        <dbReference type="EMBL" id="KAK1394140.1"/>
    </source>
</evidence>
<proteinExistence type="predicted"/>
<evidence type="ECO:0000313" key="5">
    <source>
        <dbReference type="Proteomes" id="UP001237642"/>
    </source>
</evidence>
<dbReference type="InterPro" id="IPR029063">
    <property type="entry name" value="SAM-dependent_MTases_sf"/>
</dbReference>
<dbReference type="Proteomes" id="UP001237642">
    <property type="component" value="Unassembled WGS sequence"/>
</dbReference>
<keyword evidence="5" id="KW-1185">Reference proteome</keyword>
<protein>
    <recommendedName>
        <fullName evidence="6">Methyltransferase type 11 domain-containing protein</fullName>
    </recommendedName>
</protein>
<dbReference type="AlphaFoldDB" id="A0AAD8MXV9"/>
<dbReference type="SUPFAM" id="SSF53335">
    <property type="entry name" value="S-adenosyl-L-methionine-dependent methyltransferases"/>
    <property type="match status" value="1"/>
</dbReference>
<dbReference type="InterPro" id="IPR057192">
    <property type="entry name" value="DUF7870"/>
</dbReference>
<evidence type="ECO:0000259" key="3">
    <source>
        <dbReference type="Pfam" id="PF25276"/>
    </source>
</evidence>
<evidence type="ECO:0000259" key="2">
    <source>
        <dbReference type="Pfam" id="PF08241"/>
    </source>
</evidence>
<accession>A0AAD8MXV9</accession>
<dbReference type="EMBL" id="JAUIZM010000003">
    <property type="protein sequence ID" value="KAK1394140.1"/>
    <property type="molecule type" value="Genomic_DNA"/>
</dbReference>
<comment type="caution">
    <text evidence="4">The sequence shown here is derived from an EMBL/GenBank/DDBJ whole genome shotgun (WGS) entry which is preliminary data.</text>
</comment>
<feature type="domain" description="DUF7870" evidence="3">
    <location>
        <begin position="378"/>
        <end position="465"/>
    </location>
</feature>
<name>A0AAD8MXV9_9APIA</name>
<dbReference type="PANTHER" id="PTHR47291">
    <property type="entry name" value="PEPTIDE UPSTREAM PROTEIN"/>
    <property type="match status" value="1"/>
</dbReference>
<gene>
    <name evidence="4" type="ORF">POM88_013196</name>
</gene>
<evidence type="ECO:0008006" key="6">
    <source>
        <dbReference type="Google" id="ProtNLM"/>
    </source>
</evidence>
<dbReference type="GO" id="GO:0009820">
    <property type="term" value="P:alkaloid metabolic process"/>
    <property type="evidence" value="ECO:0007669"/>
    <property type="project" value="UniProtKB-KW"/>
</dbReference>
<reference evidence="4" key="1">
    <citation type="submission" date="2023-02" db="EMBL/GenBank/DDBJ databases">
        <title>Genome of toxic invasive species Heracleum sosnowskyi carries increased number of genes despite the absence of recent whole-genome duplications.</title>
        <authorList>
            <person name="Schelkunov M."/>
            <person name="Shtratnikova V."/>
            <person name="Makarenko M."/>
            <person name="Klepikova A."/>
            <person name="Omelchenko D."/>
            <person name="Novikova G."/>
            <person name="Obukhova E."/>
            <person name="Bogdanov V."/>
            <person name="Penin A."/>
            <person name="Logacheva M."/>
        </authorList>
    </citation>
    <scope>NUCLEOTIDE SEQUENCE</scope>
    <source>
        <strain evidence="4">Hsosn_3</strain>
        <tissue evidence="4">Leaf</tissue>
    </source>
</reference>
<dbReference type="Pfam" id="PF08241">
    <property type="entry name" value="Methyltransf_11"/>
    <property type="match status" value="1"/>
</dbReference>
<dbReference type="PANTHER" id="PTHR47291:SF1">
    <property type="entry name" value="PEPTIDE UPSTREAM PROTEIN"/>
    <property type="match status" value="1"/>
</dbReference>
<keyword evidence="1" id="KW-0812">Transmembrane</keyword>
<feature type="transmembrane region" description="Helical" evidence="1">
    <location>
        <begin position="20"/>
        <end position="39"/>
    </location>
</feature>
<organism evidence="4 5">
    <name type="scientific">Heracleum sosnowskyi</name>
    <dbReference type="NCBI Taxonomy" id="360622"/>
    <lineage>
        <taxon>Eukaryota</taxon>
        <taxon>Viridiplantae</taxon>
        <taxon>Streptophyta</taxon>
        <taxon>Embryophyta</taxon>
        <taxon>Tracheophyta</taxon>
        <taxon>Spermatophyta</taxon>
        <taxon>Magnoliopsida</taxon>
        <taxon>eudicotyledons</taxon>
        <taxon>Gunneridae</taxon>
        <taxon>Pentapetalae</taxon>
        <taxon>asterids</taxon>
        <taxon>campanulids</taxon>
        <taxon>Apiales</taxon>
        <taxon>Apiaceae</taxon>
        <taxon>Apioideae</taxon>
        <taxon>apioid superclade</taxon>
        <taxon>Tordylieae</taxon>
        <taxon>Tordyliinae</taxon>
        <taxon>Heracleum</taxon>
    </lineage>
</organism>
<dbReference type="Pfam" id="PF25276">
    <property type="entry name" value="DUF7870"/>
    <property type="match status" value="1"/>
</dbReference>
<reference evidence="4" key="2">
    <citation type="submission" date="2023-05" db="EMBL/GenBank/DDBJ databases">
        <authorList>
            <person name="Schelkunov M.I."/>
        </authorList>
    </citation>
    <scope>NUCLEOTIDE SEQUENCE</scope>
    <source>
        <strain evidence="4">Hsosn_3</strain>
        <tissue evidence="4">Leaf</tissue>
    </source>
</reference>